<dbReference type="Proteomes" id="UP000662888">
    <property type="component" value="Chromosome"/>
</dbReference>
<keyword evidence="3" id="KW-1185">Reference proteome</keyword>
<evidence type="ECO:0000313" key="2">
    <source>
        <dbReference type="EMBL" id="QPI52410.1"/>
    </source>
</evidence>
<reference evidence="2 3" key="1">
    <citation type="submission" date="2020-11" db="EMBL/GenBank/DDBJ databases">
        <authorList>
            <person name="Sun Q."/>
        </authorList>
    </citation>
    <scope>NUCLEOTIDE SEQUENCE [LARGE SCALE GENOMIC DNA]</scope>
    <source>
        <strain evidence="2 3">P8398</strain>
    </source>
</reference>
<dbReference type="RefSeq" id="WP_206091865.1">
    <property type="nucleotide sequence ID" value="NZ_CP065053.1"/>
</dbReference>
<organism evidence="2 3">
    <name type="scientific">Massilia antarctica</name>
    <dbReference type="NCBI Taxonomy" id="2765360"/>
    <lineage>
        <taxon>Bacteria</taxon>
        <taxon>Pseudomonadati</taxon>
        <taxon>Pseudomonadota</taxon>
        <taxon>Betaproteobacteria</taxon>
        <taxon>Burkholderiales</taxon>
        <taxon>Oxalobacteraceae</taxon>
        <taxon>Telluria group</taxon>
        <taxon>Massilia</taxon>
    </lineage>
</organism>
<dbReference type="EMBL" id="CP065053">
    <property type="protein sequence ID" value="QPI52410.1"/>
    <property type="molecule type" value="Genomic_DNA"/>
</dbReference>
<sequence length="310" mass="34898">MGKRAKREPAPGPGLTWRPGTGPDPQALARMQQAAPKPSVVMGEAWFMGYDRKMFGDLRTTTVDQLSDSQITEALWEIASGTSSFGHMDEWDDWFAYLLPRLIAIKQAPSDHKTIEMLATAFFIHYPVRIHDWTYGEVLQTLGQVIMGPSRWRDGRLILDHVFNGPPASPHETWGWWDVCSDLSASLFFCLKYLHPRDIKGWVDSIFAIDDPHWRAQILLWLGLTRQICDAGSAFPADLGSQAPQATWAESFLLDDRLAAPFITDENRAAFRDALRPLLALHLDNWRASIAQVDYLALEALPSIVDIDLG</sequence>
<accession>A0AA48WGP9</accession>
<proteinExistence type="predicted"/>
<name>A0AA48WGP9_9BURK</name>
<feature type="region of interest" description="Disordered" evidence="1">
    <location>
        <begin position="1"/>
        <end position="27"/>
    </location>
</feature>
<evidence type="ECO:0000256" key="1">
    <source>
        <dbReference type="SAM" id="MobiDB-lite"/>
    </source>
</evidence>
<evidence type="ECO:0000313" key="3">
    <source>
        <dbReference type="Proteomes" id="UP000662888"/>
    </source>
</evidence>
<protein>
    <submittedName>
        <fullName evidence="2">Uncharacterized protein</fullName>
    </submittedName>
</protein>
<gene>
    <name evidence="2" type="ORF">IV454_13525</name>
</gene>